<sequence length="144" mass="16484">MDQTQVMVYFELYGEDFPLEMVSEQLGITPTESYKKGDIIRKISETENHTRSCSCWQLGTGYQESLDVGELMEQVIGQIRDKASIINELKREFGLQCRFTIVIKMNDGHTPAFYLDIPVIEFANSVKADVDIDLYANPYGEEIK</sequence>
<organism evidence="1 2">
    <name type="scientific">Bacillus manliponensis</name>
    <dbReference type="NCBI Taxonomy" id="574376"/>
    <lineage>
        <taxon>Bacteria</taxon>
        <taxon>Bacillati</taxon>
        <taxon>Bacillota</taxon>
        <taxon>Bacilli</taxon>
        <taxon>Bacillales</taxon>
        <taxon>Bacillaceae</taxon>
        <taxon>Bacillus</taxon>
        <taxon>Bacillus cereus group</taxon>
    </lineage>
</organism>
<dbReference type="EMBL" id="JOTN01000049">
    <property type="protein sequence ID" value="KEK17091.1"/>
    <property type="molecule type" value="Genomic_DNA"/>
</dbReference>
<dbReference type="InterPro" id="IPR025459">
    <property type="entry name" value="DUF4279"/>
</dbReference>
<name>A0A073JSB5_9BACI</name>
<dbReference type="Pfam" id="PF14106">
    <property type="entry name" value="DUF4279"/>
    <property type="match status" value="1"/>
</dbReference>
<evidence type="ECO:0008006" key="3">
    <source>
        <dbReference type="Google" id="ProtNLM"/>
    </source>
</evidence>
<dbReference type="OrthoDB" id="893918at2"/>
<proteinExistence type="predicted"/>
<dbReference type="Proteomes" id="UP000027822">
    <property type="component" value="Unassembled WGS sequence"/>
</dbReference>
<dbReference type="eggNOG" id="ENOG5032UE6">
    <property type="taxonomic scope" value="Bacteria"/>
</dbReference>
<keyword evidence="2" id="KW-1185">Reference proteome</keyword>
<dbReference type="RefSeq" id="WP_034644304.1">
    <property type="nucleotide sequence ID" value="NZ_CBCSJC010000003.1"/>
</dbReference>
<protein>
    <recommendedName>
        <fullName evidence="3">DUF4279 domain-containing protein</fullName>
    </recommendedName>
</protein>
<reference evidence="1 2" key="1">
    <citation type="submission" date="2014-06" db="EMBL/GenBank/DDBJ databases">
        <title>Draft genome sequence of Bacillus manliponensis JCM 15802 (MCCC 1A00708).</title>
        <authorList>
            <person name="Lai Q."/>
            <person name="Liu Y."/>
            <person name="Shao Z."/>
        </authorList>
    </citation>
    <scope>NUCLEOTIDE SEQUENCE [LARGE SCALE GENOMIC DNA]</scope>
    <source>
        <strain evidence="1 2">JCM 15802</strain>
    </source>
</reference>
<evidence type="ECO:0000313" key="2">
    <source>
        <dbReference type="Proteomes" id="UP000027822"/>
    </source>
</evidence>
<dbReference type="STRING" id="574376.BAMA_18625"/>
<evidence type="ECO:0000313" key="1">
    <source>
        <dbReference type="EMBL" id="KEK17091.1"/>
    </source>
</evidence>
<gene>
    <name evidence="1" type="ORF">BAMA_18625</name>
</gene>
<accession>A0A073JSB5</accession>
<comment type="caution">
    <text evidence="1">The sequence shown here is derived from an EMBL/GenBank/DDBJ whole genome shotgun (WGS) entry which is preliminary data.</text>
</comment>
<dbReference type="AlphaFoldDB" id="A0A073JSB5"/>